<accession>A0AB38YI43</accession>
<name>A0AB38YI43_9GAMM</name>
<comment type="function">
    <text evidence="5">Part of a binding-protein-dependent transport system for a sugar.</text>
</comment>
<reference evidence="8" key="1">
    <citation type="submission" date="2022-07" db="EMBL/GenBank/DDBJ databases">
        <title>Complete genome sequence of Salinispirillum sp. LH10-3-1 capable of multiple carbohydrate inversion isolated from a soda lake.</title>
        <authorList>
            <person name="Liu J."/>
            <person name="Zhai Y."/>
            <person name="Zhang H."/>
            <person name="Yang H."/>
            <person name="Qu J."/>
            <person name="Li J."/>
        </authorList>
    </citation>
    <scope>NUCLEOTIDE SEQUENCE</scope>
    <source>
        <strain evidence="8">LH 10-3-1</strain>
    </source>
</reference>
<comment type="subcellular location">
    <subcellularLocation>
        <location evidence="1">Periplasm</location>
    </subcellularLocation>
</comment>
<dbReference type="RefSeq" id="WP_304996156.1">
    <property type="nucleotide sequence ID" value="NZ_CP101717.1"/>
</dbReference>
<dbReference type="PANTHER" id="PTHR43649:SF28">
    <property type="entry name" value="BINDING PROTEIN COMPONENT OF ABC SUGAR TRANSPORTER-RELATED"/>
    <property type="match status" value="1"/>
</dbReference>
<evidence type="ECO:0000256" key="6">
    <source>
        <dbReference type="ARBA" id="ARBA00049753"/>
    </source>
</evidence>
<feature type="chain" id="PRO_5044309652" description="Probable sugar-binding periplasmic protein" evidence="7">
    <location>
        <begin position="23"/>
        <end position="414"/>
    </location>
</feature>
<dbReference type="PROSITE" id="PS01037">
    <property type="entry name" value="SBP_BACTERIAL_1"/>
    <property type="match status" value="1"/>
</dbReference>
<gene>
    <name evidence="8" type="ORF">NFC81_03520</name>
</gene>
<evidence type="ECO:0000256" key="5">
    <source>
        <dbReference type="ARBA" id="ARBA00049629"/>
    </source>
</evidence>
<dbReference type="GO" id="GO:0055085">
    <property type="term" value="P:transmembrane transport"/>
    <property type="evidence" value="ECO:0007669"/>
    <property type="project" value="InterPro"/>
</dbReference>
<dbReference type="InterPro" id="IPR006059">
    <property type="entry name" value="SBP"/>
</dbReference>
<comment type="similarity">
    <text evidence="2">Belongs to the bacterial solute-binding protein 1 family.</text>
</comment>
<evidence type="ECO:0000256" key="1">
    <source>
        <dbReference type="ARBA" id="ARBA00004418"/>
    </source>
</evidence>
<evidence type="ECO:0000256" key="3">
    <source>
        <dbReference type="ARBA" id="ARBA00022448"/>
    </source>
</evidence>
<dbReference type="GO" id="GO:0042597">
    <property type="term" value="C:periplasmic space"/>
    <property type="evidence" value="ECO:0007669"/>
    <property type="project" value="UniProtKB-SubCell"/>
</dbReference>
<keyword evidence="4 7" id="KW-0732">Signal</keyword>
<protein>
    <recommendedName>
        <fullName evidence="6">Probable sugar-binding periplasmic protein</fullName>
    </recommendedName>
</protein>
<dbReference type="InterPro" id="IPR006061">
    <property type="entry name" value="SBP_1_CS"/>
</dbReference>
<keyword evidence="3" id="KW-0813">Transport</keyword>
<evidence type="ECO:0000313" key="8">
    <source>
        <dbReference type="EMBL" id="WLD58870.1"/>
    </source>
</evidence>
<dbReference type="Gene3D" id="3.40.190.10">
    <property type="entry name" value="Periplasmic binding protein-like II"/>
    <property type="match status" value="2"/>
</dbReference>
<dbReference type="PANTHER" id="PTHR43649">
    <property type="entry name" value="ARABINOSE-BINDING PROTEIN-RELATED"/>
    <property type="match status" value="1"/>
</dbReference>
<proteinExistence type="inferred from homology"/>
<organism evidence="8">
    <name type="scientific">Salinispirillum sp. LH 10-3-1</name>
    <dbReference type="NCBI Taxonomy" id="2952525"/>
    <lineage>
        <taxon>Bacteria</taxon>
        <taxon>Pseudomonadati</taxon>
        <taxon>Pseudomonadota</taxon>
        <taxon>Gammaproteobacteria</taxon>
        <taxon>Oceanospirillales</taxon>
        <taxon>Saccharospirillaceae</taxon>
        <taxon>Salinispirillum</taxon>
    </lineage>
</organism>
<dbReference type="Pfam" id="PF01547">
    <property type="entry name" value="SBP_bac_1"/>
    <property type="match status" value="1"/>
</dbReference>
<dbReference type="InterPro" id="IPR050490">
    <property type="entry name" value="Bact_solute-bd_prot1"/>
</dbReference>
<evidence type="ECO:0000256" key="4">
    <source>
        <dbReference type="ARBA" id="ARBA00022729"/>
    </source>
</evidence>
<evidence type="ECO:0000256" key="2">
    <source>
        <dbReference type="ARBA" id="ARBA00008520"/>
    </source>
</evidence>
<evidence type="ECO:0000256" key="7">
    <source>
        <dbReference type="SAM" id="SignalP"/>
    </source>
</evidence>
<feature type="signal peptide" evidence="7">
    <location>
        <begin position="1"/>
        <end position="22"/>
    </location>
</feature>
<sequence>MKKLMRMAVATALVAAGTAAQAGNLTIESWRVDDRDLWEDVLIPAFQAKHPNINVRFVPTSPTEYDSSLNARLQAGTAGDLITCRPFDVSLNLFMQGRLADVTRLPAMDNFADFAKSAWSTDDGQRQFCMPMASVIHGFLYNKEIFAELGIEAPKTEAEFFAVLDRIKDGSRYTPLALGTNDQWEANQIVFTSIGAPYWGGEQGRQALLAGEARFLDDEFVNAFGQMARWGEYMGRGYQAQTYGDSQNLFALGRAAIYPSGSWDIGYFNQQADFEFGAFPPPIPTGADRCVISDHTDIGMGINSASPNKAEAELFLTWLASAEFADLFTNEVTGFFSLANHAVDVRDPVAAEMIGWRQDCDSTIRLNAQIMNRGNPNMEQELWVVGSQVLNGQMTPEDAARRIHTGFASWYQPR</sequence>
<dbReference type="EMBL" id="CP101717">
    <property type="protein sequence ID" value="WLD58870.1"/>
    <property type="molecule type" value="Genomic_DNA"/>
</dbReference>
<dbReference type="AlphaFoldDB" id="A0AB38YI43"/>
<dbReference type="SUPFAM" id="SSF53850">
    <property type="entry name" value="Periplasmic binding protein-like II"/>
    <property type="match status" value="1"/>
</dbReference>